<dbReference type="AlphaFoldDB" id="A0A9W6G9Z4"/>
<comment type="caution">
    <text evidence="1">The sequence shown here is derived from an EMBL/GenBank/DDBJ whole genome shotgun (WGS) entry which is preliminary data.</text>
</comment>
<sequence length="125" mass="13059">MEGGCVLPSVFEDPEGYMREFQGRMASMVEKASSLGEAMEAAQASASSPEGEVTVTVGIGGSLQDLQLSPASRQMSAQALAALIKETYREAAEQAGRSATGALASVFGEDNDLVRQARARSQGEE</sequence>
<organism evidence="1 2">
    <name type="scientific">Glycomyces algeriensis</name>
    <dbReference type="NCBI Taxonomy" id="256037"/>
    <lineage>
        <taxon>Bacteria</taxon>
        <taxon>Bacillati</taxon>
        <taxon>Actinomycetota</taxon>
        <taxon>Actinomycetes</taxon>
        <taxon>Glycomycetales</taxon>
        <taxon>Glycomycetaceae</taxon>
        <taxon>Glycomyces</taxon>
    </lineage>
</organism>
<dbReference type="InterPro" id="IPR036894">
    <property type="entry name" value="YbaB-like_sf"/>
</dbReference>
<evidence type="ECO:0008006" key="3">
    <source>
        <dbReference type="Google" id="ProtNLM"/>
    </source>
</evidence>
<proteinExistence type="predicted"/>
<dbReference type="Proteomes" id="UP001144313">
    <property type="component" value="Unassembled WGS sequence"/>
</dbReference>
<dbReference type="InterPro" id="IPR004401">
    <property type="entry name" value="YbaB/EbfC"/>
</dbReference>
<gene>
    <name evidence="1" type="ORF">GALLR39Z86_28620</name>
</gene>
<dbReference type="Gene3D" id="3.30.1310.10">
    <property type="entry name" value="Nucleoid-associated protein YbaB-like domain"/>
    <property type="match status" value="1"/>
</dbReference>
<dbReference type="GO" id="GO:0003677">
    <property type="term" value="F:DNA binding"/>
    <property type="evidence" value="ECO:0007669"/>
    <property type="project" value="InterPro"/>
</dbReference>
<dbReference type="Pfam" id="PF02575">
    <property type="entry name" value="YbaB_DNA_bd"/>
    <property type="match status" value="1"/>
</dbReference>
<evidence type="ECO:0000313" key="2">
    <source>
        <dbReference type="Proteomes" id="UP001144313"/>
    </source>
</evidence>
<accession>A0A9W6G9Z4</accession>
<keyword evidence="2" id="KW-1185">Reference proteome</keyword>
<protein>
    <recommendedName>
        <fullName evidence="3">YbaB/EbfC DNA-binding family protein</fullName>
    </recommendedName>
</protein>
<name>A0A9W6G9Z4_9ACTN</name>
<dbReference type="EMBL" id="BSDT01000001">
    <property type="protein sequence ID" value="GLI43012.1"/>
    <property type="molecule type" value="Genomic_DNA"/>
</dbReference>
<reference evidence="1" key="1">
    <citation type="submission" date="2022-12" db="EMBL/GenBank/DDBJ databases">
        <title>Reference genome sequencing for broad-spectrum identification of bacterial and archaeal isolates by mass spectrometry.</title>
        <authorList>
            <person name="Sekiguchi Y."/>
            <person name="Tourlousse D.M."/>
        </authorList>
    </citation>
    <scope>NUCLEOTIDE SEQUENCE</scope>
    <source>
        <strain evidence="1">LLR39Z86</strain>
    </source>
</reference>
<dbReference type="SUPFAM" id="SSF82607">
    <property type="entry name" value="YbaB-like"/>
    <property type="match status" value="1"/>
</dbReference>
<evidence type="ECO:0000313" key="1">
    <source>
        <dbReference type="EMBL" id="GLI43012.1"/>
    </source>
</evidence>